<organism evidence="1 2">
    <name type="scientific">Bythopirellula goksoeyrii</name>
    <dbReference type="NCBI Taxonomy" id="1400387"/>
    <lineage>
        <taxon>Bacteria</taxon>
        <taxon>Pseudomonadati</taxon>
        <taxon>Planctomycetota</taxon>
        <taxon>Planctomycetia</taxon>
        <taxon>Pirellulales</taxon>
        <taxon>Lacipirellulaceae</taxon>
        <taxon>Bythopirellula</taxon>
    </lineage>
</organism>
<evidence type="ECO:0000313" key="2">
    <source>
        <dbReference type="Proteomes" id="UP000323917"/>
    </source>
</evidence>
<dbReference type="EMBL" id="CP042913">
    <property type="protein sequence ID" value="QEG35868.1"/>
    <property type="molecule type" value="Genomic_DNA"/>
</dbReference>
<name>A0A5B9QAF3_9BACT</name>
<protein>
    <recommendedName>
        <fullName evidence="3">Response regulatory domain-containing protein</fullName>
    </recommendedName>
</protein>
<sequence>MFISNNSLREFEGNARSLSFSRQSRNWHSTCPQKASSNRSINSVVIAEFRDEVYASLASLLKHLGLVIYRAENATELAGQIVSNSPDLVLLSATQPDESSWLTSAKLRLVDSSRPVWIYTPKPASALDQWLSMAGIDEVIVYGGVLDTLVDSLHDRMSRKISAASRNVYNFRRPTAI</sequence>
<accession>A0A5B9QAF3</accession>
<gene>
    <name evidence="1" type="ORF">Pr1d_31740</name>
</gene>
<evidence type="ECO:0000313" key="1">
    <source>
        <dbReference type="EMBL" id="QEG35868.1"/>
    </source>
</evidence>
<dbReference type="KEGG" id="bgok:Pr1d_31740"/>
<proteinExistence type="predicted"/>
<dbReference type="InterPro" id="IPR011006">
    <property type="entry name" value="CheY-like_superfamily"/>
</dbReference>
<dbReference type="Proteomes" id="UP000323917">
    <property type="component" value="Chromosome"/>
</dbReference>
<dbReference type="AlphaFoldDB" id="A0A5B9QAF3"/>
<reference evidence="1 2" key="1">
    <citation type="submission" date="2019-08" db="EMBL/GenBank/DDBJ databases">
        <title>Deep-cultivation of Planctomycetes and their phenomic and genomic characterization uncovers novel biology.</title>
        <authorList>
            <person name="Wiegand S."/>
            <person name="Jogler M."/>
            <person name="Boedeker C."/>
            <person name="Pinto D."/>
            <person name="Vollmers J."/>
            <person name="Rivas-Marin E."/>
            <person name="Kohn T."/>
            <person name="Peeters S.H."/>
            <person name="Heuer A."/>
            <person name="Rast P."/>
            <person name="Oberbeckmann S."/>
            <person name="Bunk B."/>
            <person name="Jeske O."/>
            <person name="Meyerdierks A."/>
            <person name="Storesund J.E."/>
            <person name="Kallscheuer N."/>
            <person name="Luecker S."/>
            <person name="Lage O.M."/>
            <person name="Pohl T."/>
            <person name="Merkel B.J."/>
            <person name="Hornburger P."/>
            <person name="Mueller R.-W."/>
            <person name="Bruemmer F."/>
            <person name="Labrenz M."/>
            <person name="Spormann A.M."/>
            <person name="Op den Camp H."/>
            <person name="Overmann J."/>
            <person name="Amann R."/>
            <person name="Jetten M.S.M."/>
            <person name="Mascher T."/>
            <person name="Medema M.H."/>
            <person name="Devos D.P."/>
            <person name="Kaster A.-K."/>
            <person name="Ovreas L."/>
            <person name="Rohde M."/>
            <person name="Galperin M.Y."/>
            <person name="Jogler C."/>
        </authorList>
    </citation>
    <scope>NUCLEOTIDE SEQUENCE [LARGE SCALE GENOMIC DNA]</scope>
    <source>
        <strain evidence="1 2">Pr1d</strain>
    </source>
</reference>
<keyword evidence="2" id="KW-1185">Reference proteome</keyword>
<evidence type="ECO:0008006" key="3">
    <source>
        <dbReference type="Google" id="ProtNLM"/>
    </source>
</evidence>
<dbReference type="SUPFAM" id="SSF52172">
    <property type="entry name" value="CheY-like"/>
    <property type="match status" value="1"/>
</dbReference>